<keyword evidence="1" id="KW-1133">Transmembrane helix</keyword>
<gene>
    <name evidence="2" type="ORF">BWR60_28080</name>
</gene>
<protein>
    <submittedName>
        <fullName evidence="2">Uncharacterized protein</fullName>
    </submittedName>
</protein>
<sequence length="83" mass="8768">MSILLKIIAGLLAVIGVLAIVIAILGRSGARPEAGLQSLVLALVLAAVAKLLDHAAAIRKQLDHIQTQVDEIRWDRGRTSGQP</sequence>
<feature type="transmembrane region" description="Helical" evidence="1">
    <location>
        <begin position="7"/>
        <end position="28"/>
    </location>
</feature>
<name>A0A211ZEP5_9PROT</name>
<dbReference type="AlphaFoldDB" id="A0A211ZEP5"/>
<accession>A0A211ZEP5</accession>
<evidence type="ECO:0000313" key="3">
    <source>
        <dbReference type="Proteomes" id="UP000196655"/>
    </source>
</evidence>
<keyword evidence="3" id="KW-1185">Reference proteome</keyword>
<keyword evidence="1" id="KW-0472">Membrane</keyword>
<dbReference type="RefSeq" id="WP_088155232.1">
    <property type="nucleotide sequence ID" value="NZ_NHON01000080.1"/>
</dbReference>
<keyword evidence="1" id="KW-0812">Transmembrane</keyword>
<reference evidence="3" key="1">
    <citation type="submission" date="2017-05" db="EMBL/GenBank/DDBJ databases">
        <authorList>
            <person name="Macchi M."/>
            <person name="Festa S."/>
            <person name="Coppotelli B.M."/>
            <person name="Morelli I.S."/>
        </authorList>
    </citation>
    <scope>NUCLEOTIDE SEQUENCE [LARGE SCALE GENOMIC DNA]</scope>
    <source>
        <strain evidence="3">I</strain>
    </source>
</reference>
<dbReference type="EMBL" id="NHON01000080">
    <property type="protein sequence ID" value="OWJ63762.1"/>
    <property type="molecule type" value="Genomic_DNA"/>
</dbReference>
<proteinExistence type="predicted"/>
<dbReference type="Proteomes" id="UP000196655">
    <property type="component" value="Unassembled WGS sequence"/>
</dbReference>
<evidence type="ECO:0000256" key="1">
    <source>
        <dbReference type="SAM" id="Phobius"/>
    </source>
</evidence>
<evidence type="ECO:0000313" key="2">
    <source>
        <dbReference type="EMBL" id="OWJ63762.1"/>
    </source>
</evidence>
<comment type="caution">
    <text evidence="2">The sequence shown here is derived from an EMBL/GenBank/DDBJ whole genome shotgun (WGS) entry which is preliminary data.</text>
</comment>
<feature type="transmembrane region" description="Helical" evidence="1">
    <location>
        <begin position="34"/>
        <end position="52"/>
    </location>
</feature>
<organism evidence="2 3">
    <name type="scientific">Inquilinus limosus</name>
    <dbReference type="NCBI Taxonomy" id="171674"/>
    <lineage>
        <taxon>Bacteria</taxon>
        <taxon>Pseudomonadati</taxon>
        <taxon>Pseudomonadota</taxon>
        <taxon>Alphaproteobacteria</taxon>
        <taxon>Rhodospirillales</taxon>
        <taxon>Rhodospirillaceae</taxon>
        <taxon>Inquilinus</taxon>
    </lineage>
</organism>